<sequence length="96" mass="9951">MTYLSRYTLKAALGLAASADDDAKSAEPADTITQDQVADLQTRIVATGTDIPGFLKYMAKACKCEIGAIEDIPAASYDKAVAALKAKAARAAEPSA</sequence>
<name>A0A327KR76_9BRAD</name>
<keyword evidence="2" id="KW-1185">Reference proteome</keyword>
<reference evidence="1 2" key="1">
    <citation type="submission" date="2017-07" db="EMBL/GenBank/DDBJ databases">
        <title>Draft Genome Sequences of Select Purple Nonsulfur Bacteria.</title>
        <authorList>
            <person name="Lasarre B."/>
            <person name="Mckinlay J.B."/>
        </authorList>
    </citation>
    <scope>NUCLEOTIDE SEQUENCE [LARGE SCALE GENOMIC DNA]</scope>
    <source>
        <strain evidence="1 2">DSM 11907</strain>
    </source>
</reference>
<accession>A0A327KR76</accession>
<dbReference type="Proteomes" id="UP000248863">
    <property type="component" value="Unassembled WGS sequence"/>
</dbReference>
<comment type="caution">
    <text evidence="1">The sequence shown here is derived from an EMBL/GenBank/DDBJ whole genome shotgun (WGS) entry which is preliminary data.</text>
</comment>
<dbReference type="AlphaFoldDB" id="A0A327KR76"/>
<evidence type="ECO:0000313" key="2">
    <source>
        <dbReference type="Proteomes" id="UP000248863"/>
    </source>
</evidence>
<protein>
    <submittedName>
        <fullName evidence="1">Uncharacterized protein</fullName>
    </submittedName>
</protein>
<evidence type="ECO:0000313" key="1">
    <source>
        <dbReference type="EMBL" id="RAI40436.1"/>
    </source>
</evidence>
<dbReference type="EMBL" id="NPEU01000041">
    <property type="protein sequence ID" value="RAI40436.1"/>
    <property type="molecule type" value="Genomic_DNA"/>
</dbReference>
<organism evidence="1 2">
    <name type="scientific">Rhodoplanes elegans</name>
    <dbReference type="NCBI Taxonomy" id="29408"/>
    <lineage>
        <taxon>Bacteria</taxon>
        <taxon>Pseudomonadati</taxon>
        <taxon>Pseudomonadota</taxon>
        <taxon>Alphaproteobacteria</taxon>
        <taxon>Hyphomicrobiales</taxon>
        <taxon>Nitrobacteraceae</taxon>
        <taxon>Rhodoplanes</taxon>
    </lineage>
</organism>
<proteinExistence type="predicted"/>
<gene>
    <name evidence="1" type="ORF">CH338_06230</name>
</gene>